<reference evidence="1 2" key="2">
    <citation type="journal article" date="2022" name="Mol. Ecol. Resour.">
        <title>The genomes of chicory, endive, great burdock and yacon provide insights into Asteraceae paleo-polyploidization history and plant inulin production.</title>
        <authorList>
            <person name="Fan W."/>
            <person name="Wang S."/>
            <person name="Wang H."/>
            <person name="Wang A."/>
            <person name="Jiang F."/>
            <person name="Liu H."/>
            <person name="Zhao H."/>
            <person name="Xu D."/>
            <person name="Zhang Y."/>
        </authorList>
    </citation>
    <scope>NUCLEOTIDE SEQUENCE [LARGE SCALE GENOMIC DNA]</scope>
    <source>
        <strain evidence="2">cv. Yunnan</strain>
        <tissue evidence="1">Leaves</tissue>
    </source>
</reference>
<dbReference type="EMBL" id="CM042046">
    <property type="protein sequence ID" value="KAI3677240.1"/>
    <property type="molecule type" value="Genomic_DNA"/>
</dbReference>
<proteinExistence type="predicted"/>
<protein>
    <submittedName>
        <fullName evidence="1">Uncharacterized protein</fullName>
    </submittedName>
</protein>
<evidence type="ECO:0000313" key="1">
    <source>
        <dbReference type="EMBL" id="KAI3677240.1"/>
    </source>
</evidence>
<comment type="caution">
    <text evidence="1">The sequence shown here is derived from an EMBL/GenBank/DDBJ whole genome shotgun (WGS) entry which is preliminary data.</text>
</comment>
<keyword evidence="2" id="KW-1185">Reference proteome</keyword>
<gene>
    <name evidence="1" type="ORF">L1987_86863</name>
</gene>
<reference evidence="2" key="1">
    <citation type="journal article" date="2022" name="Mol. Ecol. Resour.">
        <title>The genomes of chicory, endive, great burdock and yacon provide insights into Asteraceae palaeo-polyploidization history and plant inulin production.</title>
        <authorList>
            <person name="Fan W."/>
            <person name="Wang S."/>
            <person name="Wang H."/>
            <person name="Wang A."/>
            <person name="Jiang F."/>
            <person name="Liu H."/>
            <person name="Zhao H."/>
            <person name="Xu D."/>
            <person name="Zhang Y."/>
        </authorList>
    </citation>
    <scope>NUCLEOTIDE SEQUENCE [LARGE SCALE GENOMIC DNA]</scope>
    <source>
        <strain evidence="2">cv. Yunnan</strain>
    </source>
</reference>
<name>A0ACB8Y4Q3_9ASTR</name>
<dbReference type="Proteomes" id="UP001056120">
    <property type="component" value="Linkage Group LG29"/>
</dbReference>
<sequence length="596" mass="66430">MMNRQLYETVLKGDTTTFLNLVQENETLIKQTVAESSNTVLHLAARFGHLELVLEILKQWPEMVGAENGELETALHEACREGEVEVMAALMAADGGEWVVGKVNCRGESVLFVACERGKVEVVKVLIGFQWLLVHELDAFICSIHVAAAAGHAEIVKEILKVRPEFARKYTSEGYSPLHLACSKGHVDTIRELLWFESDLLYLRDHKGWTPLHWASMKGRVGIINEIISISLEAVDMVTNHGETILHLAVKYNQYDGLKYMVETLNFLELINIQDNDGNTVLHIATARKLTTMVTYLLKHGVDANAINHKGYTALDVVESDGSNSATLVIVPALSEAGAKRCDQLPPMSRDIEEVARHPNLTAQYSPRSRKTGSPIQHHQYRKKNHRRSKQIELQNEGLRNARNTITVVAVLIATVTFSAGINPPGGFSQENGKAIMGGKPPFKVFVLCNIMALFLSLGIVNVLVSVIPFRRKSMMKLLVATHKIMWVSTMFMAAAFMAATWTILPQGSGSRWLVIELMMVGVGCTLVVLLGLGFLLAKQWSRKKEWRRRKEKKLKDGTPNTSLNSRVGDMHFVKNSRQSSSNSDIDSSDHGYHVY</sequence>
<organism evidence="1 2">
    <name type="scientific">Smallanthus sonchifolius</name>
    <dbReference type="NCBI Taxonomy" id="185202"/>
    <lineage>
        <taxon>Eukaryota</taxon>
        <taxon>Viridiplantae</taxon>
        <taxon>Streptophyta</taxon>
        <taxon>Embryophyta</taxon>
        <taxon>Tracheophyta</taxon>
        <taxon>Spermatophyta</taxon>
        <taxon>Magnoliopsida</taxon>
        <taxon>eudicotyledons</taxon>
        <taxon>Gunneridae</taxon>
        <taxon>Pentapetalae</taxon>
        <taxon>asterids</taxon>
        <taxon>campanulids</taxon>
        <taxon>Asterales</taxon>
        <taxon>Asteraceae</taxon>
        <taxon>Asteroideae</taxon>
        <taxon>Heliantheae alliance</taxon>
        <taxon>Millerieae</taxon>
        <taxon>Smallanthus</taxon>
    </lineage>
</organism>
<accession>A0ACB8Y4Q3</accession>
<evidence type="ECO:0000313" key="2">
    <source>
        <dbReference type="Proteomes" id="UP001056120"/>
    </source>
</evidence>